<organism evidence="2">
    <name type="scientific">Guillardia theta (strain CCMP2712)</name>
    <name type="common">Cryptophyte</name>
    <dbReference type="NCBI Taxonomy" id="905079"/>
    <lineage>
        <taxon>Eukaryota</taxon>
        <taxon>Cryptophyceae</taxon>
        <taxon>Pyrenomonadales</taxon>
        <taxon>Geminigeraceae</taxon>
        <taxon>Guillardia</taxon>
    </lineage>
</organism>
<evidence type="ECO:0000313" key="4">
    <source>
        <dbReference type="Proteomes" id="UP000011087"/>
    </source>
</evidence>
<proteinExistence type="predicted"/>
<keyword evidence="4" id="KW-1185">Reference proteome</keyword>
<evidence type="ECO:0000256" key="1">
    <source>
        <dbReference type="SAM" id="Phobius"/>
    </source>
</evidence>
<dbReference type="RefSeq" id="XP_005830272.1">
    <property type="nucleotide sequence ID" value="XM_005830215.1"/>
</dbReference>
<dbReference type="EMBL" id="JH993011">
    <property type="protein sequence ID" value="EKX43292.1"/>
    <property type="molecule type" value="Genomic_DNA"/>
</dbReference>
<dbReference type="KEGG" id="gtt:GUITHDRAFT_110707"/>
<sequence length="120" mass="13464">MAVQESLVRAGDLVIIMAAETLPQPWEIVFLVVFWGSFTWYMSQWDGELVNKTFFWQFVSLFFWCYNHLGTPLVEFGAHVCGDLRLLPAASFFGLLMAIGGLYTAGGQLMGGMGSSKKRR</sequence>
<reference evidence="2 4" key="1">
    <citation type="journal article" date="2012" name="Nature">
        <title>Algal genomes reveal evolutionary mosaicism and the fate of nucleomorphs.</title>
        <authorList>
            <consortium name="DOE Joint Genome Institute"/>
            <person name="Curtis B.A."/>
            <person name="Tanifuji G."/>
            <person name="Burki F."/>
            <person name="Gruber A."/>
            <person name="Irimia M."/>
            <person name="Maruyama S."/>
            <person name="Arias M.C."/>
            <person name="Ball S.G."/>
            <person name="Gile G.H."/>
            <person name="Hirakawa Y."/>
            <person name="Hopkins J.F."/>
            <person name="Kuo A."/>
            <person name="Rensing S.A."/>
            <person name="Schmutz J."/>
            <person name="Symeonidi A."/>
            <person name="Elias M."/>
            <person name="Eveleigh R.J."/>
            <person name="Herman E.K."/>
            <person name="Klute M.J."/>
            <person name="Nakayama T."/>
            <person name="Obornik M."/>
            <person name="Reyes-Prieto A."/>
            <person name="Armbrust E.V."/>
            <person name="Aves S.J."/>
            <person name="Beiko R.G."/>
            <person name="Coutinho P."/>
            <person name="Dacks J.B."/>
            <person name="Durnford D.G."/>
            <person name="Fast N.M."/>
            <person name="Green B.R."/>
            <person name="Grisdale C.J."/>
            <person name="Hempel F."/>
            <person name="Henrissat B."/>
            <person name="Hoppner M.P."/>
            <person name="Ishida K."/>
            <person name="Kim E."/>
            <person name="Koreny L."/>
            <person name="Kroth P.G."/>
            <person name="Liu Y."/>
            <person name="Malik S.B."/>
            <person name="Maier U.G."/>
            <person name="McRose D."/>
            <person name="Mock T."/>
            <person name="Neilson J.A."/>
            <person name="Onodera N.T."/>
            <person name="Poole A.M."/>
            <person name="Pritham E.J."/>
            <person name="Richards T.A."/>
            <person name="Rocap G."/>
            <person name="Roy S.W."/>
            <person name="Sarai C."/>
            <person name="Schaack S."/>
            <person name="Shirato S."/>
            <person name="Slamovits C.H."/>
            <person name="Spencer D.F."/>
            <person name="Suzuki S."/>
            <person name="Worden A.Z."/>
            <person name="Zauner S."/>
            <person name="Barry K."/>
            <person name="Bell C."/>
            <person name="Bharti A.K."/>
            <person name="Crow J.A."/>
            <person name="Grimwood J."/>
            <person name="Kramer R."/>
            <person name="Lindquist E."/>
            <person name="Lucas S."/>
            <person name="Salamov A."/>
            <person name="McFadden G.I."/>
            <person name="Lane C.E."/>
            <person name="Keeling P.J."/>
            <person name="Gray M.W."/>
            <person name="Grigoriev I.V."/>
            <person name="Archibald J.M."/>
        </authorList>
    </citation>
    <scope>NUCLEOTIDE SEQUENCE</scope>
    <source>
        <strain evidence="2 4">CCMP2712</strain>
    </source>
</reference>
<feature type="transmembrane region" description="Helical" evidence="1">
    <location>
        <begin position="86"/>
        <end position="110"/>
    </location>
</feature>
<dbReference type="PaxDb" id="55529-EKX43292"/>
<evidence type="ECO:0000313" key="3">
    <source>
        <dbReference type="EnsemblProtists" id="EKX43292"/>
    </source>
</evidence>
<reference evidence="4" key="2">
    <citation type="submission" date="2012-11" db="EMBL/GenBank/DDBJ databases">
        <authorList>
            <person name="Kuo A."/>
            <person name="Curtis B.A."/>
            <person name="Tanifuji G."/>
            <person name="Burki F."/>
            <person name="Gruber A."/>
            <person name="Irimia M."/>
            <person name="Maruyama S."/>
            <person name="Arias M.C."/>
            <person name="Ball S.G."/>
            <person name="Gile G.H."/>
            <person name="Hirakawa Y."/>
            <person name="Hopkins J.F."/>
            <person name="Rensing S.A."/>
            <person name="Schmutz J."/>
            <person name="Symeonidi A."/>
            <person name="Elias M."/>
            <person name="Eveleigh R.J."/>
            <person name="Herman E.K."/>
            <person name="Klute M.J."/>
            <person name="Nakayama T."/>
            <person name="Obornik M."/>
            <person name="Reyes-Prieto A."/>
            <person name="Armbrust E.V."/>
            <person name="Aves S.J."/>
            <person name="Beiko R.G."/>
            <person name="Coutinho P."/>
            <person name="Dacks J.B."/>
            <person name="Durnford D.G."/>
            <person name="Fast N.M."/>
            <person name="Green B.R."/>
            <person name="Grisdale C."/>
            <person name="Hempe F."/>
            <person name="Henrissat B."/>
            <person name="Hoppner M.P."/>
            <person name="Ishida K.-I."/>
            <person name="Kim E."/>
            <person name="Koreny L."/>
            <person name="Kroth P.G."/>
            <person name="Liu Y."/>
            <person name="Malik S.-B."/>
            <person name="Maier U.G."/>
            <person name="McRose D."/>
            <person name="Mock T."/>
            <person name="Neilson J.A."/>
            <person name="Onodera N.T."/>
            <person name="Poole A.M."/>
            <person name="Pritham E.J."/>
            <person name="Richards T.A."/>
            <person name="Rocap G."/>
            <person name="Roy S.W."/>
            <person name="Sarai C."/>
            <person name="Schaack S."/>
            <person name="Shirato S."/>
            <person name="Slamovits C.H."/>
            <person name="Spencer D.F."/>
            <person name="Suzuki S."/>
            <person name="Worden A.Z."/>
            <person name="Zauner S."/>
            <person name="Barry K."/>
            <person name="Bell C."/>
            <person name="Bharti A.K."/>
            <person name="Crow J.A."/>
            <person name="Grimwood J."/>
            <person name="Kramer R."/>
            <person name="Lindquist E."/>
            <person name="Lucas S."/>
            <person name="Salamov A."/>
            <person name="McFadden G.I."/>
            <person name="Lane C.E."/>
            <person name="Keeling P.J."/>
            <person name="Gray M.W."/>
            <person name="Grigoriev I.V."/>
            <person name="Archibald J.M."/>
        </authorList>
    </citation>
    <scope>NUCLEOTIDE SEQUENCE</scope>
    <source>
        <strain evidence="4">CCMP2712</strain>
    </source>
</reference>
<gene>
    <name evidence="2" type="ORF">GUITHDRAFT_110707</name>
</gene>
<keyword evidence="1" id="KW-0812">Transmembrane</keyword>
<protein>
    <submittedName>
        <fullName evidence="2 3">Uncharacterized protein</fullName>
    </submittedName>
</protein>
<keyword evidence="1" id="KW-1133">Transmembrane helix</keyword>
<dbReference type="EnsemblProtists" id="EKX43292">
    <property type="protein sequence ID" value="EKX43292"/>
    <property type="gene ID" value="GUITHDRAFT_110707"/>
</dbReference>
<reference evidence="3" key="3">
    <citation type="submission" date="2015-06" db="UniProtKB">
        <authorList>
            <consortium name="EnsemblProtists"/>
        </authorList>
    </citation>
    <scope>IDENTIFICATION</scope>
</reference>
<accession>L1J4R5</accession>
<feature type="transmembrane region" description="Helical" evidence="1">
    <location>
        <begin position="54"/>
        <end position="74"/>
    </location>
</feature>
<name>L1J4R5_GUITC</name>
<dbReference type="Proteomes" id="UP000011087">
    <property type="component" value="Unassembled WGS sequence"/>
</dbReference>
<dbReference type="HOGENOM" id="CLU_2054178_0_0_1"/>
<dbReference type="GeneID" id="17300028"/>
<evidence type="ECO:0000313" key="2">
    <source>
        <dbReference type="EMBL" id="EKX43292.1"/>
    </source>
</evidence>
<dbReference type="AlphaFoldDB" id="L1J4R5"/>
<keyword evidence="1" id="KW-0472">Membrane</keyword>